<evidence type="ECO:0000313" key="1">
    <source>
        <dbReference type="EMBL" id="TWS25397.1"/>
    </source>
</evidence>
<evidence type="ECO:0000313" key="2">
    <source>
        <dbReference type="Proteomes" id="UP000319792"/>
    </source>
</evidence>
<dbReference type="AlphaFoldDB" id="A0A5C5RQX4"/>
<comment type="caution">
    <text evidence="1">The sequence shown here is derived from an EMBL/GenBank/DDBJ whole genome shotgun (WGS) entry which is preliminary data.</text>
</comment>
<reference evidence="1 2" key="1">
    <citation type="submission" date="2019-06" db="EMBL/GenBank/DDBJ databases">
        <authorList>
            <person name="Teng J.L.L."/>
            <person name="Lee H.H."/>
            <person name="Lau S.K.P."/>
            <person name="Woo P.C.Y."/>
        </authorList>
    </citation>
    <scope>NUCLEOTIDE SEQUENCE [LARGE SCALE GENOMIC DNA]</scope>
    <source>
        <strain evidence="1 2">HKU70</strain>
    </source>
</reference>
<dbReference type="OrthoDB" id="4774796at2"/>
<gene>
    <name evidence="1" type="ORF">FK268_09415</name>
</gene>
<dbReference type="RefSeq" id="WP_146433350.1">
    <property type="nucleotide sequence ID" value="NZ_VIGV01000002.1"/>
</dbReference>
<reference evidence="1 2" key="2">
    <citation type="submission" date="2019-08" db="EMBL/GenBank/DDBJ databases">
        <title>Tsukamurella conjunctivitidis sp. nov., Tsukamurella assacharolytica sp. nov. and Tsukamurella sputae sp. nov. isolated from patients with conjunctivitis, bacteraemia (lymphoma) and respiratory infection (sputum) in Hong Kong.</title>
        <authorList>
            <person name="Fok K.M.N."/>
            <person name="Fong J.Y.H."/>
        </authorList>
    </citation>
    <scope>NUCLEOTIDE SEQUENCE [LARGE SCALE GENOMIC DNA]</scope>
    <source>
        <strain evidence="1 2">HKU70</strain>
    </source>
</reference>
<dbReference type="EMBL" id="VIGV01000002">
    <property type="protein sequence ID" value="TWS25397.1"/>
    <property type="molecule type" value="Genomic_DNA"/>
</dbReference>
<name>A0A5C5RQX4_9ACTN</name>
<protein>
    <submittedName>
        <fullName evidence="1">Uncharacterized protein</fullName>
    </submittedName>
</protein>
<dbReference type="Proteomes" id="UP000319792">
    <property type="component" value="Unassembled WGS sequence"/>
</dbReference>
<keyword evidence="2" id="KW-1185">Reference proteome</keyword>
<sequence>MAKIAAILRAREGWDTPASLPADRDAVANFTAWFSTVRADRQSDAEPMLTDEGNIRLEWDLGQHECTAEIGADTMWLCLLAPDPIDDADREVAFDAITLTRFFYSGILPSAK</sequence>
<proteinExistence type="predicted"/>
<organism evidence="1 2">
    <name type="scientific">Tsukamurella sputi</name>
    <dbReference type="NCBI Taxonomy" id="2591848"/>
    <lineage>
        <taxon>Bacteria</taxon>
        <taxon>Bacillati</taxon>
        <taxon>Actinomycetota</taxon>
        <taxon>Actinomycetes</taxon>
        <taxon>Mycobacteriales</taxon>
        <taxon>Tsukamurellaceae</taxon>
        <taxon>Tsukamurella</taxon>
    </lineage>
</organism>
<accession>A0A5C5RQX4</accession>